<dbReference type="EMBL" id="MU004199">
    <property type="protein sequence ID" value="KAF2489146.1"/>
    <property type="molecule type" value="Genomic_DNA"/>
</dbReference>
<evidence type="ECO:0000256" key="1">
    <source>
        <dbReference type="SAM" id="Phobius"/>
    </source>
</evidence>
<feature type="transmembrane region" description="Helical" evidence="1">
    <location>
        <begin position="111"/>
        <end position="133"/>
    </location>
</feature>
<dbReference type="AlphaFoldDB" id="A0A6A6QAY1"/>
<keyword evidence="1" id="KW-1133">Transmembrane helix</keyword>
<feature type="transmembrane region" description="Helical" evidence="1">
    <location>
        <begin position="77"/>
        <end position="99"/>
    </location>
</feature>
<keyword evidence="1" id="KW-0812">Transmembrane</keyword>
<reference evidence="2" key="1">
    <citation type="journal article" date="2020" name="Stud. Mycol.">
        <title>101 Dothideomycetes genomes: a test case for predicting lifestyles and emergence of pathogens.</title>
        <authorList>
            <person name="Haridas S."/>
            <person name="Albert R."/>
            <person name="Binder M."/>
            <person name="Bloem J."/>
            <person name="Labutti K."/>
            <person name="Salamov A."/>
            <person name="Andreopoulos B."/>
            <person name="Baker S."/>
            <person name="Barry K."/>
            <person name="Bills G."/>
            <person name="Bluhm B."/>
            <person name="Cannon C."/>
            <person name="Castanera R."/>
            <person name="Culley D."/>
            <person name="Daum C."/>
            <person name="Ezra D."/>
            <person name="Gonzalez J."/>
            <person name="Henrissat B."/>
            <person name="Kuo A."/>
            <person name="Liang C."/>
            <person name="Lipzen A."/>
            <person name="Lutzoni F."/>
            <person name="Magnuson J."/>
            <person name="Mondo S."/>
            <person name="Nolan M."/>
            <person name="Ohm R."/>
            <person name="Pangilinan J."/>
            <person name="Park H.-J."/>
            <person name="Ramirez L."/>
            <person name="Alfaro M."/>
            <person name="Sun H."/>
            <person name="Tritt A."/>
            <person name="Yoshinaga Y."/>
            <person name="Zwiers L.-H."/>
            <person name="Turgeon B."/>
            <person name="Goodwin S."/>
            <person name="Spatafora J."/>
            <person name="Crous P."/>
            <person name="Grigoriev I."/>
        </authorList>
    </citation>
    <scope>NUCLEOTIDE SEQUENCE</scope>
    <source>
        <strain evidence="2">CBS 269.34</strain>
    </source>
</reference>
<dbReference type="Proteomes" id="UP000799750">
    <property type="component" value="Unassembled WGS sequence"/>
</dbReference>
<sequence>MTGMFPEKYSTDLEKGPTDLEDLRTERSWLDHGEAILAVLIYIPVLLYDETLRSMRGSERLFLYEALEYSSDNDVDAVFGTNLLILFLHLFPWIFICFLAHIKAYRTICEYVVILPTLWMVLYLSRFVCAGAYGGVDNNSYKEWFLPVSIFCGIGFLVSHMWILLYTFRYKTFNRNEHSEGIGIWFSKVSFNACAPTMTLFGFVLCLGRTPNLIFWLRNFLVLLDVMLFASAIPESSLGTPAYELKETLFEELQESCGMKEKSGKIRLEKYEWE</sequence>
<keyword evidence="3" id="KW-1185">Reference proteome</keyword>
<keyword evidence="1" id="KW-0472">Membrane</keyword>
<feature type="transmembrane region" description="Helical" evidence="1">
    <location>
        <begin position="145"/>
        <end position="168"/>
    </location>
</feature>
<name>A0A6A6QAY1_9PEZI</name>
<evidence type="ECO:0000313" key="2">
    <source>
        <dbReference type="EMBL" id="KAF2489146.1"/>
    </source>
</evidence>
<organism evidence="2 3">
    <name type="scientific">Lophium mytilinum</name>
    <dbReference type="NCBI Taxonomy" id="390894"/>
    <lineage>
        <taxon>Eukaryota</taxon>
        <taxon>Fungi</taxon>
        <taxon>Dikarya</taxon>
        <taxon>Ascomycota</taxon>
        <taxon>Pezizomycotina</taxon>
        <taxon>Dothideomycetes</taxon>
        <taxon>Pleosporomycetidae</taxon>
        <taxon>Mytilinidiales</taxon>
        <taxon>Mytilinidiaceae</taxon>
        <taxon>Lophium</taxon>
    </lineage>
</organism>
<gene>
    <name evidence="2" type="ORF">BU16DRAFT_175098</name>
</gene>
<dbReference type="OrthoDB" id="10523182at2759"/>
<proteinExistence type="predicted"/>
<evidence type="ECO:0000313" key="3">
    <source>
        <dbReference type="Proteomes" id="UP000799750"/>
    </source>
</evidence>
<accession>A0A6A6QAY1</accession>
<protein>
    <submittedName>
        <fullName evidence="2">Uncharacterized protein</fullName>
    </submittedName>
</protein>